<dbReference type="EMBL" id="CAJNNV010025879">
    <property type="protein sequence ID" value="CAE8616456.1"/>
    <property type="molecule type" value="Genomic_DNA"/>
</dbReference>
<accession>A0A813FQ41</accession>
<dbReference type="InterPro" id="IPR037151">
    <property type="entry name" value="AlkB-like_sf"/>
</dbReference>
<gene>
    <name evidence="1" type="ORF">PGLA1383_LOCUS34144</name>
</gene>
<keyword evidence="2" id="KW-1185">Reference proteome</keyword>
<organism evidence="1 2">
    <name type="scientific">Polarella glacialis</name>
    <name type="common">Dinoflagellate</name>
    <dbReference type="NCBI Taxonomy" id="89957"/>
    <lineage>
        <taxon>Eukaryota</taxon>
        <taxon>Sar</taxon>
        <taxon>Alveolata</taxon>
        <taxon>Dinophyceae</taxon>
        <taxon>Suessiales</taxon>
        <taxon>Suessiaceae</taxon>
        <taxon>Polarella</taxon>
    </lineage>
</organism>
<comment type="caution">
    <text evidence="1">The sequence shown here is derived from an EMBL/GenBank/DDBJ whole genome shotgun (WGS) entry which is preliminary data.</text>
</comment>
<evidence type="ECO:0000313" key="1">
    <source>
        <dbReference type="EMBL" id="CAE8616456.1"/>
    </source>
</evidence>
<dbReference type="Gene3D" id="2.60.120.590">
    <property type="entry name" value="Alpha-ketoglutarate-dependent dioxygenase AlkB-like"/>
    <property type="match status" value="1"/>
</dbReference>
<dbReference type="Proteomes" id="UP000654075">
    <property type="component" value="Unassembled WGS sequence"/>
</dbReference>
<dbReference type="AlphaFoldDB" id="A0A813FQ41"/>
<reference evidence="1" key="1">
    <citation type="submission" date="2021-02" db="EMBL/GenBank/DDBJ databases">
        <authorList>
            <person name="Dougan E. K."/>
            <person name="Rhodes N."/>
            <person name="Thang M."/>
            <person name="Chan C."/>
        </authorList>
    </citation>
    <scope>NUCLEOTIDE SEQUENCE</scope>
</reference>
<name>A0A813FQ41_POLGL</name>
<protein>
    <submittedName>
        <fullName evidence="1">Uncharacterized protein</fullName>
    </submittedName>
</protein>
<feature type="non-terminal residue" evidence="1">
    <location>
        <position position="1"/>
    </location>
</feature>
<feature type="non-terminal residue" evidence="1">
    <location>
        <position position="91"/>
    </location>
</feature>
<dbReference type="SUPFAM" id="SSF51197">
    <property type="entry name" value="Clavaminate synthase-like"/>
    <property type="match status" value="1"/>
</dbReference>
<evidence type="ECO:0000313" key="2">
    <source>
        <dbReference type="Proteomes" id="UP000654075"/>
    </source>
</evidence>
<dbReference type="OrthoDB" id="419834at2759"/>
<proteinExistence type="predicted"/>
<sequence length="91" mass="10245">LENYFTIAECEQYMKVLSNDVDWMRQQISVPGREGAESQMVEEPRLTTFMSDEGICYAYSGRDNVGVGWHPAVLEIKRKAEAALVKCGLPS</sequence>